<dbReference type="AlphaFoldDB" id="A0ABD5XZ46"/>
<keyword evidence="1" id="KW-0812">Transmembrane</keyword>
<dbReference type="EMBL" id="JBHTAS010000001">
    <property type="protein sequence ID" value="MFC7140373.1"/>
    <property type="molecule type" value="Genomic_DNA"/>
</dbReference>
<dbReference type="GO" id="GO:0004175">
    <property type="term" value="F:endopeptidase activity"/>
    <property type="evidence" value="ECO:0007669"/>
    <property type="project" value="UniProtKB-ARBA"/>
</dbReference>
<keyword evidence="4" id="KW-1185">Reference proteome</keyword>
<feature type="transmembrane region" description="Helical" evidence="1">
    <location>
        <begin position="203"/>
        <end position="220"/>
    </location>
</feature>
<feature type="domain" description="CAAX prenyl protease 2/Lysostaphin resistance protein A-like" evidence="2">
    <location>
        <begin position="142"/>
        <end position="238"/>
    </location>
</feature>
<keyword evidence="1" id="KW-0472">Membrane</keyword>
<proteinExistence type="predicted"/>
<evidence type="ECO:0000313" key="3">
    <source>
        <dbReference type="EMBL" id="MFC7140373.1"/>
    </source>
</evidence>
<evidence type="ECO:0000259" key="2">
    <source>
        <dbReference type="Pfam" id="PF02517"/>
    </source>
</evidence>
<dbReference type="InterPro" id="IPR052710">
    <property type="entry name" value="CAAX_protease"/>
</dbReference>
<dbReference type="Proteomes" id="UP001596432">
    <property type="component" value="Unassembled WGS sequence"/>
</dbReference>
<dbReference type="InterPro" id="IPR003675">
    <property type="entry name" value="Rce1/LyrA-like_dom"/>
</dbReference>
<feature type="transmembrane region" description="Helical" evidence="1">
    <location>
        <begin position="175"/>
        <end position="196"/>
    </location>
</feature>
<feature type="transmembrane region" description="Helical" evidence="1">
    <location>
        <begin position="20"/>
        <end position="47"/>
    </location>
</feature>
<organism evidence="3 4">
    <name type="scientific">Halosimplex aquaticum</name>
    <dbReference type="NCBI Taxonomy" id="3026162"/>
    <lineage>
        <taxon>Archaea</taxon>
        <taxon>Methanobacteriati</taxon>
        <taxon>Methanobacteriota</taxon>
        <taxon>Stenosarchaea group</taxon>
        <taxon>Halobacteria</taxon>
        <taxon>Halobacteriales</taxon>
        <taxon>Haloarculaceae</taxon>
        <taxon>Halosimplex</taxon>
    </lineage>
</organism>
<dbReference type="GO" id="GO:0080120">
    <property type="term" value="P:CAAX-box protein maturation"/>
    <property type="evidence" value="ECO:0007669"/>
    <property type="project" value="UniProtKB-ARBA"/>
</dbReference>
<keyword evidence="3" id="KW-0378">Hydrolase</keyword>
<feature type="transmembrane region" description="Helical" evidence="1">
    <location>
        <begin position="100"/>
        <end position="124"/>
    </location>
</feature>
<accession>A0ABD5XZ46</accession>
<gene>
    <name evidence="3" type="ORF">ACFQMA_11105</name>
</gene>
<evidence type="ECO:0000313" key="4">
    <source>
        <dbReference type="Proteomes" id="UP001596432"/>
    </source>
</evidence>
<feature type="transmembrane region" description="Helical" evidence="1">
    <location>
        <begin position="59"/>
        <end position="80"/>
    </location>
</feature>
<dbReference type="Pfam" id="PF02517">
    <property type="entry name" value="Rce1-like"/>
    <property type="match status" value="1"/>
</dbReference>
<protein>
    <submittedName>
        <fullName evidence="3">CPBP family intramembrane glutamic endopeptidase</fullName>
        <ecNumber evidence="3">3.4.-.-</ecNumber>
    </submittedName>
</protein>
<dbReference type="PANTHER" id="PTHR36435">
    <property type="entry name" value="SLR1288 PROTEIN"/>
    <property type="match status" value="1"/>
</dbReference>
<dbReference type="EC" id="3.4.-.-" evidence="3"/>
<feature type="transmembrane region" description="Helical" evidence="1">
    <location>
        <begin position="136"/>
        <end position="155"/>
    </location>
</feature>
<dbReference type="PANTHER" id="PTHR36435:SF1">
    <property type="entry name" value="CAAX AMINO TERMINAL PROTEASE FAMILY PROTEIN"/>
    <property type="match status" value="1"/>
</dbReference>
<keyword evidence="1" id="KW-1133">Transmembrane helix</keyword>
<comment type="caution">
    <text evidence="3">The sequence shown here is derived from an EMBL/GenBank/DDBJ whole genome shotgun (WGS) entry which is preliminary data.</text>
</comment>
<sequence length="251" mass="27336">MASEYYRVADLETRVESLLHSVALVVAAFVFGTLVFLSAASVLRAAGFEVETMASLPPLLYTALTATQFLGFFAVIAFYVRFHRGGDLFAIEVPSLRSLLWIAGGFVGLFAVAAILSAVFRYVGVDTAVNQVTRQIEQYPVLAFYMIPVTFLFVAPAEELLYRGLVQGLFRRAYGSVPAVLFASLLFGAPHYFALLGPGDTKLPSIVLITVLGLVLGALYELTENLAVPILVHACWNSFSFLSQYLEAAML</sequence>
<evidence type="ECO:0000256" key="1">
    <source>
        <dbReference type="SAM" id="Phobius"/>
    </source>
</evidence>
<reference evidence="3 4" key="1">
    <citation type="journal article" date="2019" name="Int. J. Syst. Evol. Microbiol.">
        <title>The Global Catalogue of Microorganisms (GCM) 10K type strain sequencing project: providing services to taxonomists for standard genome sequencing and annotation.</title>
        <authorList>
            <consortium name="The Broad Institute Genomics Platform"/>
            <consortium name="The Broad Institute Genome Sequencing Center for Infectious Disease"/>
            <person name="Wu L."/>
            <person name="Ma J."/>
        </authorList>
    </citation>
    <scope>NUCLEOTIDE SEQUENCE [LARGE SCALE GENOMIC DNA]</scope>
    <source>
        <strain evidence="3 4">XZYJT29</strain>
    </source>
</reference>
<dbReference type="RefSeq" id="WP_274325931.1">
    <property type="nucleotide sequence ID" value="NZ_CP118158.1"/>
</dbReference>
<dbReference type="GeneID" id="78820661"/>
<name>A0ABD5XZ46_9EURY</name>